<dbReference type="InterPro" id="IPR003462">
    <property type="entry name" value="ODC_Mu_crystall"/>
</dbReference>
<accession>A0A1Q8TFT4</accession>
<dbReference type="RefSeq" id="WP_075368184.1">
    <property type="nucleotide sequence ID" value="NZ_MSDQ01000006.1"/>
</dbReference>
<dbReference type="Proteomes" id="UP000186806">
    <property type="component" value="Unassembled WGS sequence"/>
</dbReference>
<reference evidence="1 2" key="1">
    <citation type="submission" date="2016-12" db="EMBL/GenBank/DDBJ databases">
        <title>Draft genome sequences of strains Salinicola socius SMB35, Salinicola sp. MH3R3-1 and Chromohalobacter sp. SMB17 from the Verkhnekamsk potash mining region of Russia.</title>
        <authorList>
            <person name="Mavrodi D.V."/>
            <person name="Olsson B.E."/>
            <person name="Korsakova E.S."/>
            <person name="Pyankova A."/>
            <person name="Mavrodi O.V."/>
            <person name="Plotnikova E.G."/>
        </authorList>
    </citation>
    <scope>NUCLEOTIDE SEQUENCE [LARGE SCALE GENOMIC DNA]</scope>
    <source>
        <strain evidence="1 2">SMB17</strain>
    </source>
</reference>
<dbReference type="EMBL" id="MSDQ01000006">
    <property type="protein sequence ID" value="OLO12541.1"/>
    <property type="molecule type" value="Genomic_DNA"/>
</dbReference>
<dbReference type="STRING" id="223900.GCA_000821045_01830"/>
<dbReference type="Gene3D" id="3.40.50.720">
    <property type="entry name" value="NAD(P)-binding Rossmann-like Domain"/>
    <property type="match status" value="1"/>
</dbReference>
<sequence>MQLHQRDAIEAAVQLDMDALTVIEAGFAALGRGEAVQPPILSMAIEESNGEVDVKTAHIRGFERFAIKVSSGFFDNPKQGLPSLNGLMMMFSARTGLVDAVLFDEGYLTAVRTALAGALAAKYLARENSRRVTVLGAGEQAELQIDALRLVHDIETVDVWARRPEAAESYAERLRQRGLAVNVHDDVHAACREADIIVTATPSQQPILQAADLPEGVHVTAMGSDSPDKRELDDSVMTRADAFVCDTRAQSECNGELKAFVKPGEAQTSVPFKVYELGQVIDRRLPLRLSDAGITVCDLTGTGVQDTAIADYALRRLEA</sequence>
<dbReference type="AlphaFoldDB" id="A0A1Q8TFT4"/>
<dbReference type="Gene3D" id="3.30.1780.10">
    <property type="entry name" value="ornithine cyclodeaminase, domain 1"/>
    <property type="match status" value="1"/>
</dbReference>
<evidence type="ECO:0000313" key="2">
    <source>
        <dbReference type="Proteomes" id="UP000186806"/>
    </source>
</evidence>
<dbReference type="Pfam" id="PF02423">
    <property type="entry name" value="OCD_Mu_crystall"/>
    <property type="match status" value="1"/>
</dbReference>
<dbReference type="SUPFAM" id="SSF51735">
    <property type="entry name" value="NAD(P)-binding Rossmann-fold domains"/>
    <property type="match status" value="1"/>
</dbReference>
<dbReference type="InterPro" id="IPR036291">
    <property type="entry name" value="NAD(P)-bd_dom_sf"/>
</dbReference>
<dbReference type="PANTHER" id="PTHR13812">
    <property type="entry name" value="KETIMINE REDUCTASE MU-CRYSTALLIN"/>
    <property type="match status" value="1"/>
</dbReference>
<protein>
    <submittedName>
        <fullName evidence="1">Cyclodeaminase</fullName>
    </submittedName>
</protein>
<evidence type="ECO:0000313" key="1">
    <source>
        <dbReference type="EMBL" id="OLO12541.1"/>
    </source>
</evidence>
<dbReference type="PANTHER" id="PTHR13812:SF19">
    <property type="entry name" value="KETIMINE REDUCTASE MU-CRYSTALLIN"/>
    <property type="match status" value="1"/>
</dbReference>
<dbReference type="GO" id="GO:0005737">
    <property type="term" value="C:cytoplasm"/>
    <property type="evidence" value="ECO:0007669"/>
    <property type="project" value="TreeGrafter"/>
</dbReference>
<organism evidence="1 2">
    <name type="scientific">Chromohalobacter japonicus</name>
    <dbReference type="NCBI Taxonomy" id="223900"/>
    <lineage>
        <taxon>Bacteria</taxon>
        <taxon>Pseudomonadati</taxon>
        <taxon>Pseudomonadota</taxon>
        <taxon>Gammaproteobacteria</taxon>
        <taxon>Oceanospirillales</taxon>
        <taxon>Halomonadaceae</taxon>
        <taxon>Chromohalobacter</taxon>
    </lineage>
</organism>
<dbReference type="InterPro" id="IPR023401">
    <property type="entry name" value="ODC_N"/>
</dbReference>
<proteinExistence type="predicted"/>
<dbReference type="PIRSF" id="PIRSF001439">
    <property type="entry name" value="CryM"/>
    <property type="match status" value="1"/>
</dbReference>
<gene>
    <name evidence="1" type="ORF">BTW10_03480</name>
</gene>
<comment type="caution">
    <text evidence="1">The sequence shown here is derived from an EMBL/GenBank/DDBJ whole genome shotgun (WGS) entry which is preliminary data.</text>
</comment>
<keyword evidence="2" id="KW-1185">Reference proteome</keyword>
<name>A0A1Q8TFT4_9GAMM</name>
<dbReference type="NCBIfam" id="NF006141">
    <property type="entry name" value="PRK08291.1"/>
    <property type="match status" value="1"/>
</dbReference>